<keyword evidence="5 6" id="KW-0472">Membrane</keyword>
<comment type="caution">
    <text evidence="8">The sequence shown here is derived from an EMBL/GenBank/DDBJ whole genome shotgun (WGS) entry which is preliminary data.</text>
</comment>
<keyword evidence="3 6" id="KW-0812">Transmembrane</keyword>
<keyword evidence="2" id="KW-1003">Cell membrane</keyword>
<dbReference type="OrthoDB" id="3826662at2"/>
<keyword evidence="4 6" id="KW-1133">Transmembrane helix</keyword>
<evidence type="ECO:0000313" key="8">
    <source>
        <dbReference type="EMBL" id="TNM47236.1"/>
    </source>
</evidence>
<evidence type="ECO:0000256" key="6">
    <source>
        <dbReference type="SAM" id="Phobius"/>
    </source>
</evidence>
<dbReference type="PANTHER" id="PTHR36115">
    <property type="entry name" value="PROLINE-RICH ANTIGEN HOMOLOG-RELATED"/>
    <property type="match status" value="1"/>
</dbReference>
<dbReference type="InterPro" id="IPR010432">
    <property type="entry name" value="RDD"/>
</dbReference>
<comment type="subcellular location">
    <subcellularLocation>
        <location evidence="1">Cell membrane</location>
        <topology evidence="1">Multi-pass membrane protein</topology>
    </subcellularLocation>
</comment>
<evidence type="ECO:0000256" key="1">
    <source>
        <dbReference type="ARBA" id="ARBA00004651"/>
    </source>
</evidence>
<evidence type="ECO:0000313" key="9">
    <source>
        <dbReference type="Proteomes" id="UP000313231"/>
    </source>
</evidence>
<feature type="domain" description="RDD" evidence="7">
    <location>
        <begin position="10"/>
        <end position="138"/>
    </location>
</feature>
<evidence type="ECO:0000256" key="5">
    <source>
        <dbReference type="ARBA" id="ARBA00023136"/>
    </source>
</evidence>
<keyword evidence="9" id="KW-1185">Reference proteome</keyword>
<dbReference type="EMBL" id="VDMP01000015">
    <property type="protein sequence ID" value="TNM47236.1"/>
    <property type="molecule type" value="Genomic_DNA"/>
</dbReference>
<sequence>MSRVSVTGRYAGPVSRAAAIAIDVAVVLATYSLGVGLAGFLMEALFDVSIAEGTGTVASVVLIGWGASYVAAATAVAGRTVGKAIVGLKVVSRDGQPLRPSAAVLRVLVFPLSTSLLGLGLLLVVQRRDHRALHDLIARTAVVYDWGDRPAQLPGPLAAYLRARDAV</sequence>
<dbReference type="AlphaFoldDB" id="A0A5C4WID4"/>
<dbReference type="Proteomes" id="UP000313231">
    <property type="component" value="Unassembled WGS sequence"/>
</dbReference>
<name>A0A5C4WID4_9ACTN</name>
<evidence type="ECO:0000256" key="3">
    <source>
        <dbReference type="ARBA" id="ARBA00022692"/>
    </source>
</evidence>
<organism evidence="8 9">
    <name type="scientific">Nocardioides albidus</name>
    <dbReference type="NCBI Taxonomy" id="1517589"/>
    <lineage>
        <taxon>Bacteria</taxon>
        <taxon>Bacillati</taxon>
        <taxon>Actinomycetota</taxon>
        <taxon>Actinomycetes</taxon>
        <taxon>Propionibacteriales</taxon>
        <taxon>Nocardioidaceae</taxon>
        <taxon>Nocardioides</taxon>
    </lineage>
</organism>
<accession>A0A5C4WID4</accession>
<evidence type="ECO:0000256" key="4">
    <source>
        <dbReference type="ARBA" id="ARBA00022989"/>
    </source>
</evidence>
<feature type="transmembrane region" description="Helical" evidence="6">
    <location>
        <begin position="62"/>
        <end position="82"/>
    </location>
</feature>
<proteinExistence type="predicted"/>
<evidence type="ECO:0000259" key="7">
    <source>
        <dbReference type="Pfam" id="PF06271"/>
    </source>
</evidence>
<dbReference type="RefSeq" id="WP_139621463.1">
    <property type="nucleotide sequence ID" value="NZ_VDMP01000015.1"/>
</dbReference>
<gene>
    <name evidence="8" type="ORF">FHP29_03460</name>
</gene>
<dbReference type="InterPro" id="IPR051791">
    <property type="entry name" value="Pra-immunoreactive"/>
</dbReference>
<protein>
    <submittedName>
        <fullName evidence="8">RDD family protein</fullName>
    </submittedName>
</protein>
<evidence type="ECO:0000256" key="2">
    <source>
        <dbReference type="ARBA" id="ARBA00022475"/>
    </source>
</evidence>
<dbReference type="PANTHER" id="PTHR36115:SF6">
    <property type="entry name" value="PROLINE-RICH ANTIGEN HOMOLOG"/>
    <property type="match status" value="1"/>
</dbReference>
<reference evidence="8 9" key="1">
    <citation type="journal article" date="2016" name="Int. J. Syst. Evol. Microbiol.">
        <title>Nocardioides albidus sp. nov., an actinobacterium isolated from garden soil.</title>
        <authorList>
            <person name="Singh H."/>
            <person name="Du J."/>
            <person name="Trinh H."/>
            <person name="Won K."/>
            <person name="Yang J.E."/>
            <person name="Yin C."/>
            <person name="Kook M."/>
            <person name="Yi T.H."/>
        </authorList>
    </citation>
    <scope>NUCLEOTIDE SEQUENCE [LARGE SCALE GENOMIC DNA]</scope>
    <source>
        <strain evidence="8 9">CCTCC AB 2015297</strain>
    </source>
</reference>
<feature type="transmembrane region" description="Helical" evidence="6">
    <location>
        <begin position="20"/>
        <end position="42"/>
    </location>
</feature>
<feature type="transmembrane region" description="Helical" evidence="6">
    <location>
        <begin position="103"/>
        <end position="125"/>
    </location>
</feature>
<dbReference type="GO" id="GO:0005886">
    <property type="term" value="C:plasma membrane"/>
    <property type="evidence" value="ECO:0007669"/>
    <property type="project" value="UniProtKB-SubCell"/>
</dbReference>
<dbReference type="Pfam" id="PF06271">
    <property type="entry name" value="RDD"/>
    <property type="match status" value="1"/>
</dbReference>